<evidence type="ECO:0000313" key="3">
    <source>
        <dbReference type="Proteomes" id="UP001202243"/>
    </source>
</evidence>
<feature type="transmembrane region" description="Helical" evidence="1">
    <location>
        <begin position="71"/>
        <end position="86"/>
    </location>
</feature>
<dbReference type="RefSeq" id="WP_251349942.1">
    <property type="nucleotide sequence ID" value="NZ_JAMQGR010000003.1"/>
</dbReference>
<evidence type="ECO:0000313" key="2">
    <source>
        <dbReference type="EMBL" id="MCM2566456.1"/>
    </source>
</evidence>
<evidence type="ECO:0000256" key="1">
    <source>
        <dbReference type="SAM" id="Phobius"/>
    </source>
</evidence>
<gene>
    <name evidence="2" type="ORF">NCG91_12695</name>
</gene>
<keyword evidence="3" id="KW-1185">Reference proteome</keyword>
<name>A0ABT0WQW5_9BURK</name>
<comment type="caution">
    <text evidence="2">The sequence shown here is derived from an EMBL/GenBank/DDBJ whole genome shotgun (WGS) entry which is preliminary data.</text>
</comment>
<feature type="transmembrane region" description="Helical" evidence="1">
    <location>
        <begin position="106"/>
        <end position="123"/>
    </location>
</feature>
<organism evidence="2 3">
    <name type="scientific">Janthinobacterium kumbetense</name>
    <dbReference type="NCBI Taxonomy" id="2950280"/>
    <lineage>
        <taxon>Bacteria</taxon>
        <taxon>Pseudomonadati</taxon>
        <taxon>Pseudomonadota</taxon>
        <taxon>Betaproteobacteria</taxon>
        <taxon>Burkholderiales</taxon>
        <taxon>Oxalobacteraceae</taxon>
        <taxon>Janthinobacterium</taxon>
    </lineage>
</organism>
<proteinExistence type="predicted"/>
<keyword evidence="1" id="KW-0812">Transmembrane</keyword>
<keyword evidence="1" id="KW-0472">Membrane</keyword>
<sequence>MKIARLLSSSFLVLAVALVAYGLFGLSRFAWYTGAYYDERMILFDHGFYPFAWGIALLLMGQIARLHHRRPAMLLAAGAALMLLLWKRATVPGAVSNQQLFPDPDLLAGLIVTAVVVFVLALIDHPVEQAIRKALARTR</sequence>
<feature type="transmembrane region" description="Helical" evidence="1">
    <location>
        <begin position="46"/>
        <end position="64"/>
    </location>
</feature>
<dbReference type="Proteomes" id="UP001202243">
    <property type="component" value="Unassembled WGS sequence"/>
</dbReference>
<protein>
    <submittedName>
        <fullName evidence="2">Uncharacterized protein</fullName>
    </submittedName>
</protein>
<reference evidence="2 3" key="1">
    <citation type="submission" date="2022-06" db="EMBL/GenBank/DDBJ databases">
        <title>Janthinobacterium kumbetensis sp. nov., isolated from spring water in Turkey.</title>
        <authorList>
            <person name="Inan Bektas K."/>
            <person name="Belduz A.A."/>
            <person name="Canakci S."/>
            <person name="Nalcaoglu A."/>
            <person name="Ceylan E."/>
            <person name="Kati H."/>
        </authorList>
    </citation>
    <scope>NUCLEOTIDE SEQUENCE [LARGE SCALE GENOMIC DNA]</scope>
    <source>
        <strain evidence="2 3">GK</strain>
    </source>
</reference>
<accession>A0ABT0WQW5</accession>
<keyword evidence="1" id="KW-1133">Transmembrane helix</keyword>
<dbReference type="EMBL" id="JAMQGR010000003">
    <property type="protein sequence ID" value="MCM2566456.1"/>
    <property type="molecule type" value="Genomic_DNA"/>
</dbReference>